<reference evidence="5" key="1">
    <citation type="submission" date="2021-12" db="EMBL/GenBank/DDBJ databases">
        <authorList>
            <person name="King R."/>
        </authorList>
    </citation>
    <scope>NUCLEOTIDE SEQUENCE</scope>
</reference>
<evidence type="ECO:0000259" key="2">
    <source>
        <dbReference type="SMART" id="SM00220"/>
    </source>
</evidence>
<gene>
    <name evidence="5" type="ORF">CHILSU_LOCUS6723</name>
</gene>
<dbReference type="Proteomes" id="UP001153292">
    <property type="component" value="Chromosome 23"/>
</dbReference>
<dbReference type="Pfam" id="PF04212">
    <property type="entry name" value="MIT"/>
    <property type="match status" value="1"/>
</dbReference>
<evidence type="ECO:0008006" key="7">
    <source>
        <dbReference type="Google" id="ProtNLM"/>
    </source>
</evidence>
<dbReference type="InterPro" id="IPR001683">
    <property type="entry name" value="PX_dom"/>
</dbReference>
<feature type="region of interest" description="Disordered" evidence="1">
    <location>
        <begin position="151"/>
        <end position="181"/>
    </location>
</feature>
<evidence type="ECO:0000313" key="6">
    <source>
        <dbReference type="Proteomes" id="UP001153292"/>
    </source>
</evidence>
<feature type="domain" description="Protein kinase" evidence="2">
    <location>
        <begin position="438"/>
        <end position="812"/>
    </location>
</feature>
<dbReference type="PANTHER" id="PTHR15508:SF8">
    <property type="entry name" value="LD24550P"/>
    <property type="match status" value="1"/>
</dbReference>
<dbReference type="InterPro" id="IPR036181">
    <property type="entry name" value="MIT_dom_sf"/>
</dbReference>
<dbReference type="InterPro" id="IPR000719">
    <property type="entry name" value="Prot_kinase_dom"/>
</dbReference>
<dbReference type="Gene3D" id="3.30.1520.10">
    <property type="entry name" value="Phox-like domain"/>
    <property type="match status" value="1"/>
</dbReference>
<evidence type="ECO:0000259" key="4">
    <source>
        <dbReference type="SMART" id="SM00745"/>
    </source>
</evidence>
<protein>
    <recommendedName>
        <fullName evidence="7">Protein kinase domain-containing protein</fullName>
    </recommendedName>
</protein>
<accession>A0ABN8B303</accession>
<dbReference type="Gene3D" id="1.10.510.10">
    <property type="entry name" value="Transferase(Phosphotransferase) domain 1"/>
    <property type="match status" value="1"/>
</dbReference>
<sequence>MSERKDKWVRRFTVDETSKYKNGFTIYKITSVLFPIESPEAVTVVSVWKRYSDVQRLHKSMRALHAGLHLKGVFPPLTRHSYFKRFQKEVVEERARCIKSLLEFVAEHRLLFTSTDFVNFLQTGYPEPEGQSGGIINAIRTSLHLPIEETPPLEYQTDDDDSRSPIHTARSQSTDNQQLTTDETDFISQIPIYEAAEVEIRQSPKDDKLSNANSFESLNSLDSINSDLFDELNKVAVDKHKPSVKRKPVLPDLINFDAPSTSRFDDYHTMSRSGNIHSDTTSLTSNLYESSSSVYDMERRSSSRVSLYSKQSVMSLSNVENKTKTEDSYVFEAGYMLNLAARCEDMGDYQRAFDCYKSGIEKMLIGVQSDTDPQRRALIKEKTNKYLSYAETIYKNHLSDTERSLLPETERDDTRSRHIHCSIPLSMLQRPYEELSQYRVLAVLSSSIMLVLHKGEQACYAMKVVQKVPHNLTEFDEYFLRRTNDTREPILPTAVPYMVPLHAYIETNNLIFLILSYAPGEKLLDYIRNYVKSTPNTPAREVNLENVFAEPKTKNIDSENDNIDSAKVINSDELVNNNQSDKTDTLDNVDVSVNELVINSQKLLMNVDRALNETKTEICAMKEVEDKKVDSIRIEGTPVLNRPRMALPGTAVCGWAAQILLALHSLHTCGVVCRDLNPSNILLSDGGQIILTYFISYPSPDMVMSKIRVKPGRINLYVAPELYLCGIEDKDPTLDHVCDYWSYGAVLYELLCGMPLSYYHRSVFTSHTILHLPEGLPVEAESLLTQLLTYDPSERLGAGKDGIEEIKQHPYFKNIDWRQVYESWVMPD</sequence>
<dbReference type="Gene3D" id="1.20.58.80">
    <property type="entry name" value="Phosphotransferase system, lactose/cellobiose-type IIA subunit"/>
    <property type="match status" value="1"/>
</dbReference>
<feature type="domain" description="PX" evidence="3">
    <location>
        <begin position="6"/>
        <end position="124"/>
    </location>
</feature>
<dbReference type="EMBL" id="OU963916">
    <property type="protein sequence ID" value="CAH0403449.1"/>
    <property type="molecule type" value="Genomic_DNA"/>
</dbReference>
<name>A0ABN8B303_CHISP</name>
<keyword evidence="6" id="KW-1185">Reference proteome</keyword>
<dbReference type="SMART" id="SM00312">
    <property type="entry name" value="PX"/>
    <property type="match status" value="1"/>
</dbReference>
<organism evidence="5 6">
    <name type="scientific">Chilo suppressalis</name>
    <name type="common">Asiatic rice borer moth</name>
    <dbReference type="NCBI Taxonomy" id="168631"/>
    <lineage>
        <taxon>Eukaryota</taxon>
        <taxon>Metazoa</taxon>
        <taxon>Ecdysozoa</taxon>
        <taxon>Arthropoda</taxon>
        <taxon>Hexapoda</taxon>
        <taxon>Insecta</taxon>
        <taxon>Pterygota</taxon>
        <taxon>Neoptera</taxon>
        <taxon>Endopterygota</taxon>
        <taxon>Lepidoptera</taxon>
        <taxon>Glossata</taxon>
        <taxon>Ditrysia</taxon>
        <taxon>Pyraloidea</taxon>
        <taxon>Crambidae</taxon>
        <taxon>Crambinae</taxon>
        <taxon>Chilo</taxon>
    </lineage>
</organism>
<feature type="domain" description="MIT" evidence="4">
    <location>
        <begin position="327"/>
        <end position="404"/>
    </location>
</feature>
<proteinExistence type="predicted"/>
<dbReference type="Pfam" id="PF00069">
    <property type="entry name" value="Pkinase"/>
    <property type="match status" value="1"/>
</dbReference>
<dbReference type="InterPro" id="IPR011009">
    <property type="entry name" value="Kinase-like_dom_sf"/>
</dbReference>
<dbReference type="Gene3D" id="3.30.200.20">
    <property type="entry name" value="Phosphorylase Kinase, domain 1"/>
    <property type="match status" value="1"/>
</dbReference>
<evidence type="ECO:0000259" key="3">
    <source>
        <dbReference type="SMART" id="SM00312"/>
    </source>
</evidence>
<dbReference type="SUPFAM" id="SSF56112">
    <property type="entry name" value="Protein kinase-like (PK-like)"/>
    <property type="match status" value="1"/>
</dbReference>
<dbReference type="SUPFAM" id="SSF116846">
    <property type="entry name" value="MIT domain"/>
    <property type="match status" value="1"/>
</dbReference>
<dbReference type="Pfam" id="PF00787">
    <property type="entry name" value="PX"/>
    <property type="match status" value="1"/>
</dbReference>
<dbReference type="InterPro" id="IPR051866">
    <property type="entry name" value="Intracell_Sig-Traffick_Protein"/>
</dbReference>
<feature type="compositionally biased region" description="Polar residues" evidence="1">
    <location>
        <begin position="169"/>
        <end position="181"/>
    </location>
</feature>
<dbReference type="PANTHER" id="PTHR15508">
    <property type="entry name" value="RIBOSOMAL PROTEIN S6 KINASE"/>
    <property type="match status" value="1"/>
</dbReference>
<dbReference type="SMART" id="SM00745">
    <property type="entry name" value="MIT"/>
    <property type="match status" value="1"/>
</dbReference>
<evidence type="ECO:0000256" key="1">
    <source>
        <dbReference type="SAM" id="MobiDB-lite"/>
    </source>
</evidence>
<dbReference type="InterPro" id="IPR007330">
    <property type="entry name" value="MIT_dom"/>
</dbReference>
<dbReference type="SMART" id="SM00220">
    <property type="entry name" value="S_TKc"/>
    <property type="match status" value="1"/>
</dbReference>
<dbReference type="SUPFAM" id="SSF64268">
    <property type="entry name" value="PX domain"/>
    <property type="match status" value="1"/>
</dbReference>
<dbReference type="InterPro" id="IPR036871">
    <property type="entry name" value="PX_dom_sf"/>
</dbReference>
<evidence type="ECO:0000313" key="5">
    <source>
        <dbReference type="EMBL" id="CAH0403449.1"/>
    </source>
</evidence>
<dbReference type="CDD" id="cd02677">
    <property type="entry name" value="MIT_SNX15"/>
    <property type="match status" value="1"/>
</dbReference>